<name>A0AAF0IAW6_ODILC</name>
<protein>
    <submittedName>
        <fullName evidence="1">Uncharacterized protein</fullName>
    </submittedName>
</protein>
<gene>
    <name evidence="1" type="ORF">OdinLCB4_007240</name>
</gene>
<evidence type="ECO:0000313" key="1">
    <source>
        <dbReference type="EMBL" id="WEU40253.1"/>
    </source>
</evidence>
<dbReference type="Proteomes" id="UP000186851">
    <property type="component" value="Chromosome"/>
</dbReference>
<proteinExistence type="predicted"/>
<organism evidence="1 2">
    <name type="scientific">Odinarchaeota yellowstonii (strain LCB_4)</name>
    <dbReference type="NCBI Taxonomy" id="1841599"/>
    <lineage>
        <taxon>Archaea</taxon>
        <taxon>Promethearchaeati</taxon>
        <taxon>Candidatus Odinarchaeota</taxon>
        <taxon>Candidatus Odinarchaeia</taxon>
        <taxon>Candidatus Odinarchaeales</taxon>
        <taxon>Candidatus Odinarchaeaceae</taxon>
        <taxon>Candidatus Odinarchaeum</taxon>
    </lineage>
</organism>
<evidence type="ECO:0000313" key="2">
    <source>
        <dbReference type="Proteomes" id="UP000186851"/>
    </source>
</evidence>
<dbReference type="KEGG" id="oyw:OdinLCB4_007240"/>
<reference evidence="1" key="1">
    <citation type="journal article" date="2017" name="Nature">
        <title>Asgard archaea illuminate the origin of eukaryotic cellular complexity.</title>
        <authorList>
            <person name="Zaremba-Niedzwiedzka K."/>
            <person name="Caceres E.F."/>
            <person name="Saw J.H."/>
            <person name="Backstrom D."/>
            <person name="Juzokaite L."/>
            <person name="Vancaester E."/>
            <person name="Seitz K.W."/>
            <person name="Anantharaman K."/>
            <person name="Starnawski P."/>
            <person name="Kjeldsen K.U."/>
            <person name="Scott M.B."/>
            <person name="Nunoura T."/>
            <person name="Banfield J.F."/>
            <person name="Schramm A."/>
            <person name="Baker B.J."/>
            <person name="Spang A."/>
            <person name="Ettema T.J.G."/>
        </authorList>
    </citation>
    <scope>NUCLEOTIDE SEQUENCE</scope>
    <source>
        <strain evidence="1">LCB_4</strain>
    </source>
</reference>
<dbReference type="AlphaFoldDB" id="A0AAF0IAW6"/>
<reference evidence="1" key="2">
    <citation type="journal article" date="2022" name="Nat. Microbiol.">
        <title>A closed Candidatus Odinarchaeum chromosome exposes Asgard archaeal viruses.</title>
        <authorList>
            <person name="Tamarit D."/>
            <person name="Caceres E.F."/>
            <person name="Krupovic M."/>
            <person name="Nijland R."/>
            <person name="Eme L."/>
            <person name="Robinson N.P."/>
            <person name="Ettema T.J.G."/>
        </authorList>
    </citation>
    <scope>NUCLEOTIDE SEQUENCE</scope>
    <source>
        <strain evidence="1">LCB_4</strain>
    </source>
</reference>
<accession>A0AAF0IAW6</accession>
<sequence length="171" mass="20343">MREDKCEHLDLLYRYLKSHFSSPSDPEPASLEEKKILIDEMLKRYFEHDELIRRQLEVYLKLLDLRKNLLKELQDYSDSGKALCDGDLDEKMRSYFSNSVIKHLENMLEICGKLQRLLEEASSSEGEKASKLIIYYIQENHREMINRLKNTVKIFARKLEETRIKINTSEV</sequence>
<dbReference type="EMBL" id="CP091871">
    <property type="protein sequence ID" value="WEU40253.1"/>
    <property type="molecule type" value="Genomic_DNA"/>
</dbReference>